<dbReference type="GO" id="GO:0071555">
    <property type="term" value="P:cell wall organization"/>
    <property type="evidence" value="ECO:0007669"/>
    <property type="project" value="UniProtKB-KW"/>
</dbReference>
<evidence type="ECO:0000259" key="11">
    <source>
        <dbReference type="Pfam" id="PF02875"/>
    </source>
</evidence>
<dbReference type="Gene3D" id="3.40.50.720">
    <property type="entry name" value="NAD(P)-binding Rossmann-like Domain"/>
    <property type="match status" value="1"/>
</dbReference>
<dbReference type="Gene3D" id="3.40.1190.10">
    <property type="entry name" value="Mur-like, catalytic domain"/>
    <property type="match status" value="1"/>
</dbReference>
<dbReference type="PANTHER" id="PTHR43692:SF1">
    <property type="entry name" value="UDP-N-ACETYLMURAMOYLALANINE--D-GLUTAMATE LIGASE"/>
    <property type="match status" value="1"/>
</dbReference>
<keyword evidence="5 9" id="KW-0132">Cell division</keyword>
<dbReference type="GO" id="GO:0009252">
    <property type="term" value="P:peptidoglycan biosynthetic process"/>
    <property type="evidence" value="ECO:0007669"/>
    <property type="project" value="UniProtKB-UniRule"/>
</dbReference>
<dbReference type="Pfam" id="PF02875">
    <property type="entry name" value="Mur_ligase_C"/>
    <property type="match status" value="1"/>
</dbReference>
<dbReference type="HAMAP" id="MF_00639">
    <property type="entry name" value="MurD"/>
    <property type="match status" value="1"/>
</dbReference>
<dbReference type="PROSITE" id="PS01011">
    <property type="entry name" value="FOLYLPOLYGLU_SYNT_1"/>
    <property type="match status" value="1"/>
</dbReference>
<dbReference type="EC" id="6.3.2.9" evidence="9 10"/>
<dbReference type="PANTHER" id="PTHR43692">
    <property type="entry name" value="UDP-N-ACETYLMURAMOYLALANINE--D-GLUTAMATE LIGASE"/>
    <property type="match status" value="1"/>
</dbReference>
<feature type="domain" description="Mur ligase central" evidence="12">
    <location>
        <begin position="103"/>
        <end position="281"/>
    </location>
</feature>
<dbReference type="InterPro" id="IPR036565">
    <property type="entry name" value="Mur-like_cat_sf"/>
</dbReference>
<keyword evidence="3 9" id="KW-0963">Cytoplasm</keyword>
<dbReference type="NCBIfam" id="TIGR01087">
    <property type="entry name" value="murD"/>
    <property type="match status" value="1"/>
</dbReference>
<name>A0A7W7Y577_9BACT</name>
<accession>A0A7W7Y577</accession>
<dbReference type="Pfam" id="PF08245">
    <property type="entry name" value="Mur_ligase_M"/>
    <property type="match status" value="1"/>
</dbReference>
<dbReference type="RefSeq" id="WP_183732349.1">
    <property type="nucleotide sequence ID" value="NZ_JACHID010000009.1"/>
</dbReference>
<keyword evidence="9 10" id="KW-0133">Cell shape</keyword>
<dbReference type="InterPro" id="IPR005762">
    <property type="entry name" value="MurD"/>
</dbReference>
<comment type="subcellular location">
    <subcellularLocation>
        <location evidence="1 9 10">Cytoplasm</location>
    </subcellularLocation>
</comment>
<dbReference type="Proteomes" id="UP000528322">
    <property type="component" value="Unassembled WGS sequence"/>
</dbReference>
<keyword evidence="8 9" id="KW-0131">Cell cycle</keyword>
<gene>
    <name evidence="9" type="primary">murD</name>
    <name evidence="13" type="ORF">HNR37_001554</name>
</gene>
<evidence type="ECO:0000256" key="9">
    <source>
        <dbReference type="HAMAP-Rule" id="MF_00639"/>
    </source>
</evidence>
<comment type="catalytic activity">
    <reaction evidence="9 10">
        <text>UDP-N-acetyl-alpha-D-muramoyl-L-alanine + D-glutamate + ATP = UDP-N-acetyl-alpha-D-muramoyl-L-alanyl-D-glutamate + ADP + phosphate + H(+)</text>
        <dbReference type="Rhea" id="RHEA:16429"/>
        <dbReference type="ChEBI" id="CHEBI:15378"/>
        <dbReference type="ChEBI" id="CHEBI:29986"/>
        <dbReference type="ChEBI" id="CHEBI:30616"/>
        <dbReference type="ChEBI" id="CHEBI:43474"/>
        <dbReference type="ChEBI" id="CHEBI:83898"/>
        <dbReference type="ChEBI" id="CHEBI:83900"/>
        <dbReference type="ChEBI" id="CHEBI:456216"/>
        <dbReference type="EC" id="6.3.2.9"/>
    </reaction>
</comment>
<keyword evidence="9 10" id="KW-0961">Cell wall biogenesis/degradation</keyword>
<evidence type="ECO:0000313" key="14">
    <source>
        <dbReference type="Proteomes" id="UP000528322"/>
    </source>
</evidence>
<dbReference type="InterPro" id="IPR013221">
    <property type="entry name" value="Mur_ligase_cen"/>
</dbReference>
<evidence type="ECO:0000256" key="1">
    <source>
        <dbReference type="ARBA" id="ARBA00004496"/>
    </source>
</evidence>
<evidence type="ECO:0000313" key="13">
    <source>
        <dbReference type="EMBL" id="MBB5022222.1"/>
    </source>
</evidence>
<dbReference type="Gene3D" id="3.90.190.20">
    <property type="entry name" value="Mur ligase, C-terminal domain"/>
    <property type="match status" value="1"/>
</dbReference>
<dbReference type="InterPro" id="IPR036615">
    <property type="entry name" value="Mur_ligase_C_dom_sf"/>
</dbReference>
<dbReference type="GO" id="GO:0005737">
    <property type="term" value="C:cytoplasm"/>
    <property type="evidence" value="ECO:0007669"/>
    <property type="project" value="UniProtKB-SubCell"/>
</dbReference>
<dbReference type="GO" id="GO:0008360">
    <property type="term" value="P:regulation of cell shape"/>
    <property type="evidence" value="ECO:0007669"/>
    <property type="project" value="UniProtKB-KW"/>
</dbReference>
<dbReference type="EMBL" id="JACHID010000009">
    <property type="protein sequence ID" value="MBB5022222.1"/>
    <property type="molecule type" value="Genomic_DNA"/>
</dbReference>
<dbReference type="GO" id="GO:0004326">
    <property type="term" value="F:tetrahydrofolylpolyglutamate synthase activity"/>
    <property type="evidence" value="ECO:0007669"/>
    <property type="project" value="InterPro"/>
</dbReference>
<dbReference type="Pfam" id="PF21799">
    <property type="entry name" value="MurD-like_N"/>
    <property type="match status" value="1"/>
</dbReference>
<comment type="similarity">
    <text evidence="9">Belongs to the MurCDEF family.</text>
</comment>
<protein>
    <recommendedName>
        <fullName evidence="9 10">UDP-N-acetylmuramoylalanine--D-glutamate ligase</fullName>
        <ecNumber evidence="9 10">6.3.2.9</ecNumber>
    </recommendedName>
    <alternativeName>
        <fullName evidence="9">D-glutamic acid-adding enzyme</fullName>
    </alternativeName>
    <alternativeName>
        <fullName evidence="9">UDP-N-acetylmuramoyl-L-alanyl-D-glutamate synthetase</fullName>
    </alternativeName>
</protein>
<sequence length="438" mass="47886">MLYHENSRVLILGAGKSGLSSARFLSRKGCRLTIADDLQDASLPLDLSTVDLVCGPGSIASQLQKEWDLVVASPGVDIRPYDAPIVNDIEIFYQEYEGQIVAVSGTNGKSTVTSLIAHILQQNGIRAIAAGNIGLPPLETLDEDYQVTVLEISSFQLESIQTFTPDIAVLLNISEDHLDRYDSYEHYISTKARLFRNQSQEHWSVLNYDDPAIRTMANEDLIASQKVYFSSQNRQKTDNFINCTLKGIHGKVAGKFMDFPASRTALQGLHNMENMAAAVITACLCGLEPEQIGSGLEGFSPLQHRMTPIREIAGVQYLDDSKGTNIGAVAKSLAGMERVILIAGGRNKGADFARLSTVVRNSCKLVIAIGEARHHIKEALEPVTTVLLADDMDDAVQLAHKQAIEGDTVLLSPGCASFDMFDSFEHRAHIFVRAVEKL</sequence>
<dbReference type="AlphaFoldDB" id="A0A7W7Y577"/>
<keyword evidence="4 9" id="KW-0436">Ligase</keyword>
<evidence type="ECO:0000256" key="8">
    <source>
        <dbReference type="ARBA" id="ARBA00023306"/>
    </source>
</evidence>
<dbReference type="InterPro" id="IPR004101">
    <property type="entry name" value="Mur_ligase_C"/>
</dbReference>
<dbReference type="SUPFAM" id="SSF51984">
    <property type="entry name" value="MurCD N-terminal domain"/>
    <property type="match status" value="1"/>
</dbReference>
<dbReference type="SUPFAM" id="SSF53623">
    <property type="entry name" value="MurD-like peptide ligases, catalytic domain"/>
    <property type="match status" value="1"/>
</dbReference>
<keyword evidence="9 10" id="KW-0573">Peptidoglycan synthesis</keyword>
<keyword evidence="6 9" id="KW-0547">Nucleotide-binding</keyword>
<dbReference type="UniPathway" id="UPA00219"/>
<evidence type="ECO:0000256" key="4">
    <source>
        <dbReference type="ARBA" id="ARBA00022598"/>
    </source>
</evidence>
<evidence type="ECO:0000256" key="5">
    <source>
        <dbReference type="ARBA" id="ARBA00022618"/>
    </source>
</evidence>
<evidence type="ECO:0000256" key="10">
    <source>
        <dbReference type="RuleBase" id="RU003664"/>
    </source>
</evidence>
<proteinExistence type="inferred from homology"/>
<reference evidence="13 14" key="1">
    <citation type="submission" date="2020-08" db="EMBL/GenBank/DDBJ databases">
        <title>Genomic Encyclopedia of Type Strains, Phase IV (KMG-IV): sequencing the most valuable type-strain genomes for metagenomic binning, comparative biology and taxonomic classification.</title>
        <authorList>
            <person name="Goeker M."/>
        </authorList>
    </citation>
    <scope>NUCLEOTIDE SEQUENCE [LARGE SCALE GENOMIC DNA]</scope>
    <source>
        <strain evidence="13 14">DSM 22071</strain>
    </source>
</reference>
<evidence type="ECO:0000256" key="3">
    <source>
        <dbReference type="ARBA" id="ARBA00022490"/>
    </source>
</evidence>
<keyword evidence="7 9" id="KW-0067">ATP-binding</keyword>
<evidence type="ECO:0000259" key="12">
    <source>
        <dbReference type="Pfam" id="PF08245"/>
    </source>
</evidence>
<comment type="function">
    <text evidence="9 10">Cell wall formation. Catalyzes the addition of glutamate to the nucleotide precursor UDP-N-acetylmuramoyl-L-alanine (UMA).</text>
</comment>
<dbReference type="SUPFAM" id="SSF53244">
    <property type="entry name" value="MurD-like peptide ligases, peptide-binding domain"/>
    <property type="match status" value="1"/>
</dbReference>
<dbReference type="InterPro" id="IPR018109">
    <property type="entry name" value="Folylpolyglutamate_synth_CS"/>
</dbReference>
<feature type="domain" description="Mur ligase C-terminal" evidence="11">
    <location>
        <begin position="304"/>
        <end position="413"/>
    </location>
</feature>
<comment type="caution">
    <text evidence="13">The sequence shown here is derived from an EMBL/GenBank/DDBJ whole genome shotgun (WGS) entry which is preliminary data.</text>
</comment>
<evidence type="ECO:0000256" key="7">
    <source>
        <dbReference type="ARBA" id="ARBA00022840"/>
    </source>
</evidence>
<dbReference type="GO" id="GO:0005524">
    <property type="term" value="F:ATP binding"/>
    <property type="evidence" value="ECO:0007669"/>
    <property type="project" value="UniProtKB-UniRule"/>
</dbReference>
<evidence type="ECO:0000256" key="6">
    <source>
        <dbReference type="ARBA" id="ARBA00022741"/>
    </source>
</evidence>
<evidence type="ECO:0000256" key="2">
    <source>
        <dbReference type="ARBA" id="ARBA00004752"/>
    </source>
</evidence>
<feature type="binding site" evidence="9">
    <location>
        <begin position="105"/>
        <end position="111"/>
    </location>
    <ligand>
        <name>ATP</name>
        <dbReference type="ChEBI" id="CHEBI:30616"/>
    </ligand>
</feature>
<organism evidence="13 14">
    <name type="scientific">Desulfurispira natronophila</name>
    <dbReference type="NCBI Taxonomy" id="682562"/>
    <lineage>
        <taxon>Bacteria</taxon>
        <taxon>Pseudomonadati</taxon>
        <taxon>Chrysiogenota</taxon>
        <taxon>Chrysiogenia</taxon>
        <taxon>Chrysiogenales</taxon>
        <taxon>Chrysiogenaceae</taxon>
        <taxon>Desulfurispira</taxon>
    </lineage>
</organism>
<dbReference type="GO" id="GO:0051301">
    <property type="term" value="P:cell division"/>
    <property type="evidence" value="ECO:0007669"/>
    <property type="project" value="UniProtKB-KW"/>
</dbReference>
<keyword evidence="14" id="KW-1185">Reference proteome</keyword>
<dbReference type="GO" id="GO:0008764">
    <property type="term" value="F:UDP-N-acetylmuramoylalanine-D-glutamate ligase activity"/>
    <property type="evidence" value="ECO:0007669"/>
    <property type="project" value="UniProtKB-UniRule"/>
</dbReference>
<comment type="pathway">
    <text evidence="2 9 10">Cell wall biogenesis; peptidoglycan biosynthesis.</text>
</comment>